<gene>
    <name evidence="15" type="ORF">mRhiFer1_015928</name>
</gene>
<keyword evidence="8" id="KW-0677">Repeat</keyword>
<reference evidence="15 16" key="1">
    <citation type="journal article" date="2020" name="Nature">
        <title>Six reference-quality genomes reveal evolution of bat adaptations.</title>
        <authorList>
            <person name="Jebb D."/>
            <person name="Huang Z."/>
            <person name="Pippel M."/>
            <person name="Hughes G.M."/>
            <person name="Lavrichenko K."/>
            <person name="Devanna P."/>
            <person name="Winkler S."/>
            <person name="Jermiin L.S."/>
            <person name="Skirmuntt E.C."/>
            <person name="Katzourakis A."/>
            <person name="Burkitt-Gray L."/>
            <person name="Ray D.A."/>
            <person name="Sullivan K.A.M."/>
            <person name="Roscito J.G."/>
            <person name="Kirilenko B.M."/>
            <person name="Davalos L.M."/>
            <person name="Corthals A.P."/>
            <person name="Power M.L."/>
            <person name="Jones G."/>
            <person name="Ransome R.D."/>
            <person name="Dechmann D.K.N."/>
            <person name="Locatelli A.G."/>
            <person name="Puechmaille S.J."/>
            <person name="Fedrigo O."/>
            <person name="Jarvis E.D."/>
            <person name="Hiller M."/>
            <person name="Vernes S.C."/>
            <person name="Myers E.W."/>
            <person name="Teeling E.C."/>
        </authorList>
    </citation>
    <scope>NUCLEOTIDE SEQUENCE [LARGE SCALE GENOMIC DNA]</scope>
    <source>
        <strain evidence="15">MRhiFer1</strain>
        <tissue evidence="15">Lung</tissue>
    </source>
</reference>
<dbReference type="InterPro" id="IPR013087">
    <property type="entry name" value="Znf_C2H2_type"/>
</dbReference>
<evidence type="ECO:0000313" key="16">
    <source>
        <dbReference type="Proteomes" id="UP000585614"/>
    </source>
</evidence>
<dbReference type="PANTHER" id="PTHR14167">
    <property type="entry name" value="SH3 DOMAIN-CONTAINING"/>
    <property type="match status" value="1"/>
</dbReference>
<evidence type="ECO:0000256" key="3">
    <source>
        <dbReference type="ARBA" id="ARBA00004496"/>
    </source>
</evidence>
<evidence type="ECO:0000256" key="11">
    <source>
        <dbReference type="PROSITE-ProRule" id="PRU00192"/>
    </source>
</evidence>
<evidence type="ECO:0000313" key="15">
    <source>
        <dbReference type="EMBL" id="KAF6376786.1"/>
    </source>
</evidence>
<feature type="compositionally biased region" description="Polar residues" evidence="12">
    <location>
        <begin position="908"/>
        <end position="919"/>
    </location>
</feature>
<evidence type="ECO:0000256" key="6">
    <source>
        <dbReference type="ARBA" id="ARBA00022490"/>
    </source>
</evidence>
<feature type="domain" description="SH3" evidence="13">
    <location>
        <begin position="961"/>
        <end position="1020"/>
    </location>
</feature>
<feature type="domain" description="SoHo" evidence="14">
    <location>
        <begin position="162"/>
        <end position="223"/>
    </location>
</feature>
<feature type="compositionally biased region" description="Basic and acidic residues" evidence="12">
    <location>
        <begin position="920"/>
        <end position="936"/>
    </location>
</feature>
<dbReference type="EMBL" id="JACAGC010000003">
    <property type="protein sequence ID" value="KAF6376786.1"/>
    <property type="molecule type" value="Genomic_DNA"/>
</dbReference>
<feature type="region of interest" description="Disordered" evidence="12">
    <location>
        <begin position="1019"/>
        <end position="1038"/>
    </location>
</feature>
<dbReference type="Pfam" id="PF00018">
    <property type="entry name" value="SH3_1"/>
    <property type="match status" value="2"/>
</dbReference>
<evidence type="ECO:0000256" key="1">
    <source>
        <dbReference type="ARBA" id="ARBA00004236"/>
    </source>
</evidence>
<accession>A0A7J7ZSF1</accession>
<feature type="compositionally biased region" description="Pro residues" evidence="12">
    <location>
        <begin position="263"/>
        <end position="276"/>
    </location>
</feature>
<dbReference type="SMART" id="SM00326">
    <property type="entry name" value="SH3"/>
    <property type="match status" value="3"/>
</dbReference>
<dbReference type="Pfam" id="PF02208">
    <property type="entry name" value="Sorb"/>
    <property type="match status" value="1"/>
</dbReference>
<feature type="domain" description="SH3" evidence="13">
    <location>
        <begin position="1036"/>
        <end position="1097"/>
    </location>
</feature>
<evidence type="ECO:0000259" key="14">
    <source>
        <dbReference type="PROSITE" id="PS50831"/>
    </source>
</evidence>
<dbReference type="PROSITE" id="PS50831">
    <property type="entry name" value="SOHO"/>
    <property type="match status" value="1"/>
</dbReference>
<dbReference type="PRINTS" id="PR00499">
    <property type="entry name" value="P67PHOX"/>
</dbReference>
<keyword evidence="6" id="KW-0963">Cytoplasm</keyword>
<evidence type="ECO:0000256" key="8">
    <source>
        <dbReference type="ARBA" id="ARBA00022737"/>
    </source>
</evidence>
<feature type="compositionally biased region" description="Basic and acidic residues" evidence="12">
    <location>
        <begin position="277"/>
        <end position="313"/>
    </location>
</feature>
<dbReference type="GO" id="GO:0045202">
    <property type="term" value="C:synapse"/>
    <property type="evidence" value="ECO:0007669"/>
    <property type="project" value="TreeGrafter"/>
</dbReference>
<dbReference type="GO" id="GO:0043025">
    <property type="term" value="C:neuronal cell body"/>
    <property type="evidence" value="ECO:0007669"/>
    <property type="project" value="TreeGrafter"/>
</dbReference>
<evidence type="ECO:0000256" key="4">
    <source>
        <dbReference type="ARBA" id="ARBA00022443"/>
    </source>
</evidence>
<evidence type="ECO:0000256" key="7">
    <source>
        <dbReference type="ARBA" id="ARBA00022553"/>
    </source>
</evidence>
<organism evidence="15 16">
    <name type="scientific">Rhinolophus ferrumequinum</name>
    <name type="common">Greater horseshoe bat</name>
    <dbReference type="NCBI Taxonomy" id="59479"/>
    <lineage>
        <taxon>Eukaryota</taxon>
        <taxon>Metazoa</taxon>
        <taxon>Chordata</taxon>
        <taxon>Craniata</taxon>
        <taxon>Vertebrata</taxon>
        <taxon>Euteleostomi</taxon>
        <taxon>Mammalia</taxon>
        <taxon>Eutheria</taxon>
        <taxon>Laurasiatheria</taxon>
        <taxon>Chiroptera</taxon>
        <taxon>Yinpterochiroptera</taxon>
        <taxon>Rhinolophoidea</taxon>
        <taxon>Rhinolophidae</taxon>
        <taxon>Rhinolophinae</taxon>
        <taxon>Rhinolophus</taxon>
    </lineage>
</organism>
<feature type="compositionally biased region" description="Low complexity" evidence="12">
    <location>
        <begin position="383"/>
        <end position="400"/>
    </location>
</feature>
<dbReference type="InterPro" id="IPR001452">
    <property type="entry name" value="SH3_domain"/>
</dbReference>
<dbReference type="GO" id="GO:0005925">
    <property type="term" value="C:focal adhesion"/>
    <property type="evidence" value="ECO:0007669"/>
    <property type="project" value="UniProtKB-SubCell"/>
</dbReference>
<dbReference type="PROSITE" id="PS00028">
    <property type="entry name" value="ZINC_FINGER_C2H2_1"/>
    <property type="match status" value="1"/>
</dbReference>
<evidence type="ECO:0000256" key="5">
    <source>
        <dbReference type="ARBA" id="ARBA00022475"/>
    </source>
</evidence>
<dbReference type="FunFam" id="2.30.30.40:FF:000001">
    <property type="entry name" value="Sorbin and SH3 domain-containing protein 1 isoform 2"/>
    <property type="match status" value="1"/>
</dbReference>
<dbReference type="FunFam" id="2.30.30.40:FF:000003">
    <property type="entry name" value="Sorbin and SH3 domain-containing protein 1 isoform 2"/>
    <property type="match status" value="1"/>
</dbReference>
<feature type="compositionally biased region" description="Polar residues" evidence="12">
    <location>
        <begin position="83"/>
        <end position="92"/>
    </location>
</feature>
<evidence type="ECO:0000256" key="12">
    <source>
        <dbReference type="SAM" id="MobiDB-lite"/>
    </source>
</evidence>
<dbReference type="SMART" id="SM00459">
    <property type="entry name" value="Sorb"/>
    <property type="match status" value="1"/>
</dbReference>
<evidence type="ECO:0000256" key="9">
    <source>
        <dbReference type="ARBA" id="ARBA00022949"/>
    </source>
</evidence>
<keyword evidence="10" id="KW-0472">Membrane</keyword>
<proteinExistence type="predicted"/>
<dbReference type="FunFam" id="2.30.30.40:FF:000004">
    <property type="entry name" value="Sorbin and SH3 domain-containing protein 1 isoform 2"/>
    <property type="match status" value="1"/>
</dbReference>
<feature type="region of interest" description="Disordered" evidence="12">
    <location>
        <begin position="25"/>
        <end position="46"/>
    </location>
</feature>
<dbReference type="GO" id="GO:0005737">
    <property type="term" value="C:cytoplasm"/>
    <property type="evidence" value="ECO:0007669"/>
    <property type="project" value="UniProtKB-SubCell"/>
</dbReference>
<dbReference type="PANTHER" id="PTHR14167:SF56">
    <property type="entry name" value="SORBIN AND SH3 DOMAIN-CONTAINING PROTEIN 2"/>
    <property type="match status" value="1"/>
</dbReference>
<protein>
    <submittedName>
        <fullName evidence="15">Sorbin and SH3 domain containing 2</fullName>
    </submittedName>
</protein>
<dbReference type="InterPro" id="IPR003127">
    <property type="entry name" value="SoHo_dom"/>
</dbReference>
<dbReference type="GO" id="GO:0030425">
    <property type="term" value="C:dendrite"/>
    <property type="evidence" value="ECO:0007669"/>
    <property type="project" value="TreeGrafter"/>
</dbReference>
<keyword evidence="9" id="KW-0965">Cell junction</keyword>
<dbReference type="AlphaFoldDB" id="A0A7J7ZSF1"/>
<keyword evidence="5" id="KW-1003">Cell membrane</keyword>
<dbReference type="Gene3D" id="2.30.30.40">
    <property type="entry name" value="SH3 Domains"/>
    <property type="match status" value="3"/>
</dbReference>
<evidence type="ECO:0000259" key="13">
    <source>
        <dbReference type="PROSITE" id="PS50002"/>
    </source>
</evidence>
<dbReference type="PROSITE" id="PS50002">
    <property type="entry name" value="SH3"/>
    <property type="match status" value="3"/>
</dbReference>
<dbReference type="CDD" id="cd11923">
    <property type="entry name" value="SH3_Sorbs2_2"/>
    <property type="match status" value="1"/>
</dbReference>
<comment type="caution">
    <text evidence="15">The sequence shown here is derived from an EMBL/GenBank/DDBJ whole genome shotgun (WGS) entry which is preliminary data.</text>
</comment>
<dbReference type="SUPFAM" id="SSF50044">
    <property type="entry name" value="SH3-domain"/>
    <property type="match status" value="3"/>
</dbReference>
<comment type="subcellular location">
    <subcellularLocation>
        <location evidence="2">Cell junction</location>
        <location evidence="2">Focal adhesion</location>
    </subcellularLocation>
    <subcellularLocation>
        <location evidence="1">Cell membrane</location>
    </subcellularLocation>
    <subcellularLocation>
        <location evidence="3">Cytoplasm</location>
    </subcellularLocation>
</comment>
<evidence type="ECO:0000256" key="10">
    <source>
        <dbReference type="ARBA" id="ARBA00023136"/>
    </source>
</evidence>
<feature type="compositionally biased region" description="Basic and acidic residues" evidence="12">
    <location>
        <begin position="248"/>
        <end position="258"/>
    </location>
</feature>
<dbReference type="InterPro" id="IPR050384">
    <property type="entry name" value="Endophilin_SH3RF"/>
</dbReference>
<keyword evidence="7" id="KW-0597">Phosphoprotein</keyword>
<dbReference type="GO" id="GO:0005886">
    <property type="term" value="C:plasma membrane"/>
    <property type="evidence" value="ECO:0007669"/>
    <property type="project" value="UniProtKB-SubCell"/>
</dbReference>
<feature type="region of interest" description="Disordered" evidence="12">
    <location>
        <begin position="73"/>
        <end position="93"/>
    </location>
</feature>
<feature type="region of interest" description="Disordered" evidence="12">
    <location>
        <begin position="908"/>
        <end position="961"/>
    </location>
</feature>
<feature type="compositionally biased region" description="Basic and acidic residues" evidence="12">
    <location>
        <begin position="950"/>
        <end position="961"/>
    </location>
</feature>
<feature type="region of interest" description="Disordered" evidence="12">
    <location>
        <begin position="231"/>
        <end position="408"/>
    </location>
</feature>
<feature type="domain" description="SH3" evidence="13">
    <location>
        <begin position="1140"/>
        <end position="1199"/>
    </location>
</feature>
<dbReference type="GO" id="GO:0007219">
    <property type="term" value="P:Notch signaling pathway"/>
    <property type="evidence" value="ECO:0007669"/>
    <property type="project" value="TreeGrafter"/>
</dbReference>
<dbReference type="PRINTS" id="PR00452">
    <property type="entry name" value="SH3DOMAIN"/>
</dbReference>
<dbReference type="InterPro" id="IPR036028">
    <property type="entry name" value="SH3-like_dom_sf"/>
</dbReference>
<feature type="compositionally biased region" description="Polar residues" evidence="12">
    <location>
        <begin position="231"/>
        <end position="243"/>
    </location>
</feature>
<dbReference type="Pfam" id="PF14604">
    <property type="entry name" value="SH3_9"/>
    <property type="match status" value="1"/>
</dbReference>
<dbReference type="Proteomes" id="UP000585614">
    <property type="component" value="Unassembled WGS sequence"/>
</dbReference>
<evidence type="ECO:0000256" key="2">
    <source>
        <dbReference type="ARBA" id="ARBA00004246"/>
    </source>
</evidence>
<name>A0A7J7ZSF1_RHIFE</name>
<sequence length="1199" mass="135371">MNTDSGGCARKRAAMSVTLTSVKRVQSSPNLLTAGRDSHSPDSAWRSYYDRNQDTLNGDATYSSLAAKGFRSVRPSLQEKKSPTQSQITVNGNSGGAVSPMSYYQRPFSPSAYSLPGSLNSSIIMQHGRSLDSTETYPQHAQSLDGSIPLYRSSEEEKRVTVIKAPHYPGIGPVDESGIPTAIRTTVDRPKDWYKTMFKQIHMVHKPDDDTDMYNTPYTYNAGLYNSPYSTQSHPAAKTQTYRPLSKSHSDNGTDVFKDASSPAPPPHVPPPVPPLRPRDRSSTEKHDWDPPDRKVDTRKFRSEPRSIFEYEPGKSSILQHERPASLYQSSIDRSLERPGSSASLASDFRKRRKSEPAVGQPRGLGDPSVSRTSPGRADLPGSSSTLTKSFVSSSPSSPSRAKGGDSKMCPPLCSCSGLNSNPSNELDSCNTYRQHLDVPHDSQRAITFKNGWQMARQNAEVWSSTEEMVSPKIKSRSCDDLLNDDCDSFPDPKTKSESMGSLLCEEDSKESCPTPWASTFMQEGRGNGRSRLRHRAAHDAPGFLKMYKKMHRINRKDLMNPEVICSVKSRIMQYEKEQQHKGLLQGWSQSSTEEVPRDMVPTRISEFEKLIQKSKSMPNLGDEMLSPVIPEPQHNGLCPKRRFSIESLLEEENQSRHPSQVQRSYKSKTLVPIHIEVTSEEQPRTHMEFSDSDQDGVVSDHSDYIHVEGSSFCSESDFDHFSFTSSESFYGSSHHHHHHHHHHHRHLISSCKGRCPASYTRFTTMLKHERAKHENTEEPRRQEMDPGLSKLAFLVSPVPFRRKKNSTPKKQTEKAKCKTSVFEALDSALKDICDQIKAEKRRGSLPDNSILHRLISELLPDIPERNSSLKALKRSPMHQPFHPLPQDGAIHCPLYPNDCGRVPHSASFQDMDTNNNNYHHQDHERALNLQDRESPRSYSSTLTDLGRSAPRERRGTPEKEVKFPAKAVYDFKAQTSKELSFKKGDTVYILRKIDQNWYEGEYRGRVGIFPISYVEKLTPPEKSQPARPPPPAQPGEIGEAIAKYNFNADTNVELSLRKGDRVILLKRVDQNWYEGKISGTNRQGIFPVSYVEVVKRNTTKGAEDYPDPPIPHSYSSDRIHSLSSNKPQRPVFTHENIQGVGEPFQALYNYTPRNEDELELRESDVIDVMEKCDDGWFVGTSRRTKFFGTFPGNYVKRL</sequence>
<keyword evidence="4 11" id="KW-0728">SH3 domain</keyword>